<dbReference type="EMBL" id="LLXH01000026">
    <property type="protein sequence ID" value="PKC75302.1"/>
    <property type="molecule type" value="Genomic_DNA"/>
</dbReference>
<protein>
    <submittedName>
        <fullName evidence="2">Uncharacterized protein</fullName>
    </submittedName>
</protein>
<proteinExistence type="predicted"/>
<reference evidence="2 3" key="1">
    <citation type="submission" date="2017-10" db="EMBL/GenBank/DDBJ databases">
        <title>Extensive intraspecific genome diversity in a model arbuscular mycorrhizal fungus.</title>
        <authorList>
            <person name="Chen E.C.H."/>
            <person name="Morin E."/>
            <person name="Baudet D."/>
            <person name="Noel J."/>
            <person name="Ndikumana S."/>
            <person name="Charron P."/>
            <person name="St-Onge C."/>
            <person name="Giorgi J."/>
            <person name="Grigoriev I.V."/>
            <person name="Roux C."/>
            <person name="Martin F.M."/>
            <person name="Corradi N."/>
        </authorList>
    </citation>
    <scope>NUCLEOTIDE SEQUENCE [LARGE SCALE GENOMIC DNA]</scope>
    <source>
        <strain evidence="2 3">A1</strain>
    </source>
</reference>
<feature type="region of interest" description="Disordered" evidence="1">
    <location>
        <begin position="1"/>
        <end position="24"/>
    </location>
</feature>
<evidence type="ECO:0000256" key="1">
    <source>
        <dbReference type="SAM" id="MobiDB-lite"/>
    </source>
</evidence>
<accession>A0A2I1E8P5</accession>
<name>A0A2I1E8P5_9GLOM</name>
<organism evidence="2 3">
    <name type="scientific">Rhizophagus irregularis</name>
    <dbReference type="NCBI Taxonomy" id="588596"/>
    <lineage>
        <taxon>Eukaryota</taxon>
        <taxon>Fungi</taxon>
        <taxon>Fungi incertae sedis</taxon>
        <taxon>Mucoromycota</taxon>
        <taxon>Glomeromycotina</taxon>
        <taxon>Glomeromycetes</taxon>
        <taxon>Glomerales</taxon>
        <taxon>Glomeraceae</taxon>
        <taxon>Rhizophagus</taxon>
    </lineage>
</organism>
<dbReference type="Proteomes" id="UP000232688">
    <property type="component" value="Unassembled WGS sequence"/>
</dbReference>
<dbReference type="VEuPathDB" id="FungiDB:FUN_002052"/>
<reference evidence="2 3" key="2">
    <citation type="submission" date="2017-10" db="EMBL/GenBank/DDBJ databases">
        <title>Genome analyses suggest a sexual origin of heterokaryosis in a supposedly ancient asexual fungus.</title>
        <authorList>
            <person name="Corradi N."/>
            <person name="Sedzielewska K."/>
            <person name="Noel J."/>
            <person name="Charron P."/>
            <person name="Farinelli L."/>
            <person name="Marton T."/>
            <person name="Kruger M."/>
            <person name="Pelin A."/>
            <person name="Brachmann A."/>
            <person name="Corradi N."/>
        </authorList>
    </citation>
    <scope>NUCLEOTIDE SEQUENCE [LARGE SCALE GENOMIC DNA]</scope>
    <source>
        <strain evidence="2 3">A1</strain>
    </source>
</reference>
<dbReference type="VEuPathDB" id="FungiDB:RhiirA1_448950"/>
<dbReference type="OrthoDB" id="2390291at2759"/>
<dbReference type="VEuPathDB" id="FungiDB:RhiirFUN_002108"/>
<evidence type="ECO:0000313" key="3">
    <source>
        <dbReference type="Proteomes" id="UP000232688"/>
    </source>
</evidence>
<comment type="caution">
    <text evidence="2">The sequence shown here is derived from an EMBL/GenBank/DDBJ whole genome shotgun (WGS) entry which is preliminary data.</text>
</comment>
<evidence type="ECO:0000313" key="2">
    <source>
        <dbReference type="EMBL" id="PKC75302.1"/>
    </source>
</evidence>
<gene>
    <name evidence="2" type="ORF">RhiirA1_448950</name>
</gene>
<dbReference type="AlphaFoldDB" id="A0A2I1E8P5"/>
<sequence>MVEEIGNNHTISKEKMTEKKDLNEGKSHTIHGMNLANNIIIPKKPYIFTHSNFKDKQYVITSPEICKALYDHYEKNTKDIIVNVIKNFAKIAGSPLASKLVEMMAHDILQKGGTYKVRRLIKDSNEGSEKLPVQELTLKELKHKQFREIDEISSGCYNIPDSPNFKSIDAIVPECDGIHYLYQMTIAENIVQR</sequence>
<feature type="compositionally biased region" description="Basic and acidic residues" evidence="1">
    <location>
        <begin position="11"/>
        <end position="24"/>
    </location>
</feature>